<comment type="caution">
    <text evidence="9">The sequence shown here is derived from an EMBL/GenBank/DDBJ whole genome shotgun (WGS) entry which is preliminary data.</text>
</comment>
<dbReference type="InterPro" id="IPR013324">
    <property type="entry name" value="RNA_pol_sigma_r3/r4-like"/>
</dbReference>
<dbReference type="Gene3D" id="1.10.1740.10">
    <property type="match status" value="1"/>
</dbReference>
<evidence type="ECO:0000256" key="5">
    <source>
        <dbReference type="ARBA" id="ARBA00023163"/>
    </source>
</evidence>
<evidence type="ECO:0000256" key="2">
    <source>
        <dbReference type="ARBA" id="ARBA00023015"/>
    </source>
</evidence>
<dbReference type="EMBL" id="SSMQ01000007">
    <property type="protein sequence ID" value="TKD10100.1"/>
    <property type="molecule type" value="Genomic_DNA"/>
</dbReference>
<dbReference type="PANTHER" id="PTHR43133">
    <property type="entry name" value="RNA POLYMERASE ECF-TYPE SIGMA FACTO"/>
    <property type="match status" value="1"/>
</dbReference>
<accession>A0A4U1JFR1</accession>
<dbReference type="AlphaFoldDB" id="A0A4U1JFR1"/>
<evidence type="ECO:0000256" key="6">
    <source>
        <dbReference type="SAM" id="MobiDB-lite"/>
    </source>
</evidence>
<evidence type="ECO:0000256" key="4">
    <source>
        <dbReference type="ARBA" id="ARBA00023125"/>
    </source>
</evidence>
<dbReference type="CDD" id="cd06171">
    <property type="entry name" value="Sigma70_r4"/>
    <property type="match status" value="1"/>
</dbReference>
<keyword evidence="2" id="KW-0805">Transcription regulation</keyword>
<dbReference type="Proteomes" id="UP000309215">
    <property type="component" value="Unassembled WGS sequence"/>
</dbReference>
<proteinExistence type="inferred from homology"/>
<keyword evidence="10" id="KW-1185">Reference proteome</keyword>
<dbReference type="GO" id="GO:0016987">
    <property type="term" value="F:sigma factor activity"/>
    <property type="evidence" value="ECO:0007669"/>
    <property type="project" value="UniProtKB-KW"/>
</dbReference>
<gene>
    <name evidence="9" type="ORF">E8A74_08760</name>
</gene>
<dbReference type="InterPro" id="IPR013249">
    <property type="entry name" value="RNA_pol_sigma70_r4_t2"/>
</dbReference>
<dbReference type="GO" id="GO:0006352">
    <property type="term" value="P:DNA-templated transcription initiation"/>
    <property type="evidence" value="ECO:0007669"/>
    <property type="project" value="InterPro"/>
</dbReference>
<dbReference type="InterPro" id="IPR039425">
    <property type="entry name" value="RNA_pol_sigma-70-like"/>
</dbReference>
<evidence type="ECO:0000259" key="7">
    <source>
        <dbReference type="Pfam" id="PF04542"/>
    </source>
</evidence>
<protein>
    <submittedName>
        <fullName evidence="9">RNA polymerase sigma factor</fullName>
    </submittedName>
</protein>
<feature type="domain" description="RNA polymerase sigma-70 region 2" evidence="7">
    <location>
        <begin position="45"/>
        <end position="97"/>
    </location>
</feature>
<feature type="compositionally biased region" description="Low complexity" evidence="6">
    <location>
        <begin position="105"/>
        <end position="116"/>
    </location>
</feature>
<dbReference type="NCBIfam" id="TIGR02937">
    <property type="entry name" value="sigma70-ECF"/>
    <property type="match status" value="1"/>
</dbReference>
<dbReference type="OrthoDB" id="9797134at2"/>
<evidence type="ECO:0000313" key="10">
    <source>
        <dbReference type="Proteomes" id="UP000309215"/>
    </source>
</evidence>
<feature type="domain" description="RNA polymerase sigma factor 70 region 4 type 2" evidence="8">
    <location>
        <begin position="140"/>
        <end position="191"/>
    </location>
</feature>
<evidence type="ECO:0000256" key="3">
    <source>
        <dbReference type="ARBA" id="ARBA00023082"/>
    </source>
</evidence>
<dbReference type="InterPro" id="IPR014284">
    <property type="entry name" value="RNA_pol_sigma-70_dom"/>
</dbReference>
<evidence type="ECO:0000256" key="1">
    <source>
        <dbReference type="ARBA" id="ARBA00010641"/>
    </source>
</evidence>
<dbReference type="Pfam" id="PF04542">
    <property type="entry name" value="Sigma70_r2"/>
    <property type="match status" value="1"/>
</dbReference>
<dbReference type="GO" id="GO:0003677">
    <property type="term" value="F:DNA binding"/>
    <property type="evidence" value="ECO:0007669"/>
    <property type="project" value="UniProtKB-KW"/>
</dbReference>
<evidence type="ECO:0000259" key="8">
    <source>
        <dbReference type="Pfam" id="PF08281"/>
    </source>
</evidence>
<dbReference type="Pfam" id="PF08281">
    <property type="entry name" value="Sigma70_r4_2"/>
    <property type="match status" value="1"/>
</dbReference>
<evidence type="ECO:0000313" key="9">
    <source>
        <dbReference type="EMBL" id="TKD10100.1"/>
    </source>
</evidence>
<reference evidence="9 10" key="1">
    <citation type="submission" date="2019-04" db="EMBL/GenBank/DDBJ databases">
        <authorList>
            <person name="Li Y."/>
            <person name="Wang J."/>
        </authorList>
    </citation>
    <scope>NUCLEOTIDE SEQUENCE [LARGE SCALE GENOMIC DNA]</scope>
    <source>
        <strain evidence="9 10">DSM 14668</strain>
    </source>
</reference>
<keyword evidence="3" id="KW-0731">Sigma factor</keyword>
<comment type="similarity">
    <text evidence="1">Belongs to the sigma-70 factor family. ECF subfamily.</text>
</comment>
<dbReference type="SUPFAM" id="SSF88946">
    <property type="entry name" value="Sigma2 domain of RNA polymerase sigma factors"/>
    <property type="match status" value="1"/>
</dbReference>
<feature type="compositionally biased region" description="Pro residues" evidence="6">
    <location>
        <begin position="1"/>
        <end position="16"/>
    </location>
</feature>
<keyword evidence="4" id="KW-0238">DNA-binding</keyword>
<sequence length="197" mass="21721">MQPAPMTPNVPGPKAPPQTATVSPEETASLRQIVVAVVACVLGERRNHPDVEDCTHEALSRAIEGRSRLRDGEPLRPWVIGIARHVALDALRSRKRTRRVEARMETASASEDTTTTWLDWVPDPSPGPEERTASAERATRLERALGSLPEEQRRALVMFHVEGLGYQDICKRLGVPLGTVATWLARGRRLLAETVGE</sequence>
<dbReference type="InterPro" id="IPR013325">
    <property type="entry name" value="RNA_pol_sigma_r2"/>
</dbReference>
<dbReference type="InterPro" id="IPR036388">
    <property type="entry name" value="WH-like_DNA-bd_sf"/>
</dbReference>
<feature type="region of interest" description="Disordered" evidence="6">
    <location>
        <begin position="102"/>
        <end position="136"/>
    </location>
</feature>
<dbReference type="PANTHER" id="PTHR43133:SF8">
    <property type="entry name" value="RNA POLYMERASE SIGMA FACTOR HI_1459-RELATED"/>
    <property type="match status" value="1"/>
</dbReference>
<organism evidence="9 10">
    <name type="scientific">Polyangium fumosum</name>
    <dbReference type="NCBI Taxonomy" id="889272"/>
    <lineage>
        <taxon>Bacteria</taxon>
        <taxon>Pseudomonadati</taxon>
        <taxon>Myxococcota</taxon>
        <taxon>Polyangia</taxon>
        <taxon>Polyangiales</taxon>
        <taxon>Polyangiaceae</taxon>
        <taxon>Polyangium</taxon>
    </lineage>
</organism>
<feature type="region of interest" description="Disordered" evidence="6">
    <location>
        <begin position="1"/>
        <end position="26"/>
    </location>
</feature>
<dbReference type="SUPFAM" id="SSF88659">
    <property type="entry name" value="Sigma3 and sigma4 domains of RNA polymerase sigma factors"/>
    <property type="match status" value="1"/>
</dbReference>
<dbReference type="InterPro" id="IPR007627">
    <property type="entry name" value="RNA_pol_sigma70_r2"/>
</dbReference>
<keyword evidence="5" id="KW-0804">Transcription</keyword>
<dbReference type="Gene3D" id="1.10.10.10">
    <property type="entry name" value="Winged helix-like DNA-binding domain superfamily/Winged helix DNA-binding domain"/>
    <property type="match status" value="1"/>
</dbReference>
<name>A0A4U1JFR1_9BACT</name>